<dbReference type="Proteomes" id="UP001595462">
    <property type="component" value="Unassembled WGS sequence"/>
</dbReference>
<protein>
    <recommendedName>
        <fullName evidence="8">Transcriptional repressor NrdR</fullName>
    </recommendedName>
</protein>
<dbReference type="NCBIfam" id="TIGR00244">
    <property type="entry name" value="transcriptional regulator NrdR"/>
    <property type="match status" value="1"/>
</dbReference>
<evidence type="ECO:0000313" key="11">
    <source>
        <dbReference type="EMBL" id="MFC3104809.1"/>
    </source>
</evidence>
<feature type="region of interest" description="Disordered" evidence="9">
    <location>
        <begin position="152"/>
        <end position="176"/>
    </location>
</feature>
<keyword evidence="3 8" id="KW-0863">Zinc-finger</keyword>
<dbReference type="EMBL" id="JBHRSS010000006">
    <property type="protein sequence ID" value="MFC3104809.1"/>
    <property type="molecule type" value="Genomic_DNA"/>
</dbReference>
<gene>
    <name evidence="8 11" type="primary">nrdR</name>
    <name evidence="11" type="ORF">ACFOSU_13065</name>
</gene>
<organism evidence="11 12">
    <name type="scientific">Salinisphaera aquimarina</name>
    <dbReference type="NCBI Taxonomy" id="2094031"/>
    <lineage>
        <taxon>Bacteria</taxon>
        <taxon>Pseudomonadati</taxon>
        <taxon>Pseudomonadota</taxon>
        <taxon>Gammaproteobacteria</taxon>
        <taxon>Salinisphaerales</taxon>
        <taxon>Salinisphaeraceae</taxon>
        <taxon>Salinisphaera</taxon>
    </lineage>
</organism>
<dbReference type="HAMAP" id="MF_00440">
    <property type="entry name" value="NrdR"/>
    <property type="match status" value="1"/>
</dbReference>
<feature type="zinc finger region" evidence="8">
    <location>
        <begin position="3"/>
        <end position="34"/>
    </location>
</feature>
<sequence length="176" mass="19968">MQCPFCDERATRVVDSRLAAEGSQVRRRRECPECGARFTTFETAELVLPRIVKNDGTPEPFDESKLRQGVTRALYKRPVAAEAIDTAISHILQRLRTDAEREVASRQLGEWVMEELRELDQVAFVRFASVYRRFEDVNAFREEIERLEATPGRRSGQLSLIDNGTNPIDPKTGGTG</sequence>
<evidence type="ECO:0000256" key="6">
    <source>
        <dbReference type="ARBA" id="ARBA00023125"/>
    </source>
</evidence>
<dbReference type="RefSeq" id="WP_380690312.1">
    <property type="nucleotide sequence ID" value="NZ_JBHRSS010000006.1"/>
</dbReference>
<proteinExistence type="inferred from homology"/>
<evidence type="ECO:0000256" key="8">
    <source>
        <dbReference type="HAMAP-Rule" id="MF_00440"/>
    </source>
</evidence>
<keyword evidence="4 8" id="KW-0067">ATP-binding</keyword>
<dbReference type="PANTHER" id="PTHR30455:SF2">
    <property type="entry name" value="TRANSCRIPTIONAL REPRESSOR NRDR"/>
    <property type="match status" value="1"/>
</dbReference>
<evidence type="ECO:0000256" key="3">
    <source>
        <dbReference type="ARBA" id="ARBA00022771"/>
    </source>
</evidence>
<dbReference type="Pfam" id="PF03477">
    <property type="entry name" value="ATP-cone"/>
    <property type="match status" value="1"/>
</dbReference>
<evidence type="ECO:0000256" key="5">
    <source>
        <dbReference type="ARBA" id="ARBA00023015"/>
    </source>
</evidence>
<keyword evidence="6 8" id="KW-0238">DNA-binding</keyword>
<dbReference type="Pfam" id="PF22811">
    <property type="entry name" value="Zn_ribbon_NrdR"/>
    <property type="match status" value="1"/>
</dbReference>
<comment type="function">
    <text evidence="8">Negatively regulates transcription of bacterial ribonucleotide reductase nrd genes and operons by binding to NrdR-boxes.</text>
</comment>
<evidence type="ECO:0000256" key="2">
    <source>
        <dbReference type="ARBA" id="ARBA00022741"/>
    </source>
</evidence>
<evidence type="ECO:0000256" key="9">
    <source>
        <dbReference type="SAM" id="MobiDB-lite"/>
    </source>
</evidence>
<evidence type="ECO:0000256" key="1">
    <source>
        <dbReference type="ARBA" id="ARBA00022491"/>
    </source>
</evidence>
<keyword evidence="1 8" id="KW-0678">Repressor</keyword>
<evidence type="ECO:0000256" key="4">
    <source>
        <dbReference type="ARBA" id="ARBA00022840"/>
    </source>
</evidence>
<dbReference type="PROSITE" id="PS51161">
    <property type="entry name" value="ATP_CONE"/>
    <property type="match status" value="1"/>
</dbReference>
<accession>A0ABV7EQ59</accession>
<keyword evidence="7 8" id="KW-0804">Transcription</keyword>
<keyword evidence="8" id="KW-0862">Zinc</keyword>
<feature type="compositionally biased region" description="Polar residues" evidence="9">
    <location>
        <begin position="156"/>
        <end position="166"/>
    </location>
</feature>
<dbReference type="InterPro" id="IPR005144">
    <property type="entry name" value="ATP-cone_dom"/>
</dbReference>
<keyword evidence="2 8" id="KW-0547">Nucleotide-binding</keyword>
<keyword evidence="5 8" id="KW-0805">Transcription regulation</keyword>
<comment type="cofactor">
    <cofactor evidence="8">
        <name>Zn(2+)</name>
        <dbReference type="ChEBI" id="CHEBI:29105"/>
    </cofactor>
    <text evidence="8">Binds 1 zinc ion.</text>
</comment>
<name>A0ABV7EQ59_9GAMM</name>
<dbReference type="InterPro" id="IPR055173">
    <property type="entry name" value="NrdR-like_N"/>
</dbReference>
<dbReference type="PANTHER" id="PTHR30455">
    <property type="entry name" value="TRANSCRIPTIONAL REPRESSOR NRDR"/>
    <property type="match status" value="1"/>
</dbReference>
<evidence type="ECO:0000313" key="12">
    <source>
        <dbReference type="Proteomes" id="UP001595462"/>
    </source>
</evidence>
<keyword evidence="12" id="KW-1185">Reference proteome</keyword>
<comment type="similarity">
    <text evidence="8">Belongs to the NrdR family.</text>
</comment>
<evidence type="ECO:0000259" key="10">
    <source>
        <dbReference type="PROSITE" id="PS51161"/>
    </source>
</evidence>
<feature type="domain" description="ATP-cone" evidence="10">
    <location>
        <begin position="49"/>
        <end position="139"/>
    </location>
</feature>
<evidence type="ECO:0000256" key="7">
    <source>
        <dbReference type="ARBA" id="ARBA00023163"/>
    </source>
</evidence>
<dbReference type="InterPro" id="IPR003796">
    <property type="entry name" value="RNR_NrdR-like"/>
</dbReference>
<comment type="caution">
    <text evidence="11">The sequence shown here is derived from an EMBL/GenBank/DDBJ whole genome shotgun (WGS) entry which is preliminary data.</text>
</comment>
<reference evidence="12" key="1">
    <citation type="journal article" date="2019" name="Int. J. Syst. Evol. Microbiol.">
        <title>The Global Catalogue of Microorganisms (GCM) 10K type strain sequencing project: providing services to taxonomists for standard genome sequencing and annotation.</title>
        <authorList>
            <consortium name="The Broad Institute Genomics Platform"/>
            <consortium name="The Broad Institute Genome Sequencing Center for Infectious Disease"/>
            <person name="Wu L."/>
            <person name="Ma J."/>
        </authorList>
    </citation>
    <scope>NUCLEOTIDE SEQUENCE [LARGE SCALE GENOMIC DNA]</scope>
    <source>
        <strain evidence="12">KCTC 52640</strain>
    </source>
</reference>
<keyword evidence="8" id="KW-0479">Metal-binding</keyword>